<dbReference type="InterPro" id="IPR001867">
    <property type="entry name" value="OmpR/PhoB-type_DNA-bd"/>
</dbReference>
<protein>
    <submittedName>
        <fullName evidence="9">BTAD domain-containing putative transcriptional regulator</fullName>
    </submittedName>
</protein>
<feature type="compositionally biased region" description="Low complexity" evidence="7">
    <location>
        <begin position="251"/>
        <end position="261"/>
    </location>
</feature>
<dbReference type="SUPFAM" id="SSF48452">
    <property type="entry name" value="TPR-like"/>
    <property type="match status" value="1"/>
</dbReference>
<evidence type="ECO:0000313" key="9">
    <source>
        <dbReference type="EMBL" id="MFC5909412.1"/>
    </source>
</evidence>
<dbReference type="PRINTS" id="PR00364">
    <property type="entry name" value="DISEASERSIST"/>
</dbReference>
<dbReference type="Gene3D" id="1.25.40.10">
    <property type="entry name" value="Tetratricopeptide repeat domain"/>
    <property type="match status" value="1"/>
</dbReference>
<evidence type="ECO:0000256" key="1">
    <source>
        <dbReference type="ARBA" id="ARBA00005820"/>
    </source>
</evidence>
<evidence type="ECO:0000256" key="5">
    <source>
        <dbReference type="ARBA" id="ARBA00023163"/>
    </source>
</evidence>
<sequence>MVGDAGVRFALLGSVRAWRAGAELALGSPAQRLLAALLVAEEGRPLSGDAIVDRMWGEHPPARARGALRTYASRLRAVLERDRTRPELLVTVGDGYALRLPPDASDLGRFRQLVAAARNAPTREAHELLRAAESLWSGPPLHGLPGPWAERRRILLTDDRLAVREARLGHDLALGRHAEAAAELEPLCAEHPVHESLWALRIRALLGCGRPQEAKQAYTAIEAELDERLGVDPGPALTSLRAQLDAGAGGAVPSAAATTPASGPPPGQLPADTADFTGRTELADRLCRELAARPDAVLITGGPGVGRTALAVHVAHRLRGHFPDGQLHADLRASTCSPADPGEILADLLHALGIPPAGLPPSTADRADRFRAALSGRRLLLLFDDVRDAEQLRPLLPPPDGACAVLVTSDSRTLLPRAVPLDPLTPDESVLLLSRIAGAERIGAEPAEAARLAALCGHLPLALRIAGGRLAARPQWTVAHLAARLDAPRRRLPELRLGPLSVAEAFDRTLLGLPPEQAAAFRQLASAPVEDFTPAEAAGLLAVDRPTALALLQALADRSLLDSPAPDSYRCPELLRLHAGGLPSADAAADPRRTS</sequence>
<dbReference type="SMART" id="SM01043">
    <property type="entry name" value="BTAD"/>
    <property type="match status" value="1"/>
</dbReference>
<keyword evidence="2" id="KW-0902">Two-component regulatory system</keyword>
<dbReference type="CDD" id="cd15831">
    <property type="entry name" value="BTAD"/>
    <property type="match status" value="1"/>
</dbReference>
<dbReference type="InterPro" id="IPR016032">
    <property type="entry name" value="Sig_transdc_resp-reg_C-effctor"/>
</dbReference>
<dbReference type="SUPFAM" id="SSF46894">
    <property type="entry name" value="C-terminal effector domain of the bipartite response regulators"/>
    <property type="match status" value="1"/>
</dbReference>
<dbReference type="Proteomes" id="UP001596174">
    <property type="component" value="Unassembled WGS sequence"/>
</dbReference>
<accession>A0ABW1G777</accession>
<feature type="DNA-binding region" description="OmpR/PhoB-type" evidence="6">
    <location>
        <begin position="1"/>
        <end position="100"/>
    </location>
</feature>
<evidence type="ECO:0000256" key="3">
    <source>
        <dbReference type="ARBA" id="ARBA00023015"/>
    </source>
</evidence>
<dbReference type="InterPro" id="IPR002182">
    <property type="entry name" value="NB-ARC"/>
</dbReference>
<dbReference type="EMBL" id="JBHSQJ010000082">
    <property type="protein sequence ID" value="MFC5909412.1"/>
    <property type="molecule type" value="Genomic_DNA"/>
</dbReference>
<evidence type="ECO:0000256" key="7">
    <source>
        <dbReference type="SAM" id="MobiDB-lite"/>
    </source>
</evidence>
<dbReference type="PANTHER" id="PTHR35807:SF1">
    <property type="entry name" value="TRANSCRIPTIONAL REGULATOR REDD"/>
    <property type="match status" value="1"/>
</dbReference>
<comment type="similarity">
    <text evidence="1">Belongs to the AfsR/DnrI/RedD regulatory family.</text>
</comment>
<proteinExistence type="inferred from homology"/>
<keyword evidence="4 6" id="KW-0238">DNA-binding</keyword>
<dbReference type="InterPro" id="IPR027417">
    <property type="entry name" value="P-loop_NTPase"/>
</dbReference>
<keyword evidence="3" id="KW-0805">Transcription regulation</keyword>
<gene>
    <name evidence="9" type="ORF">ACFP3V_19610</name>
</gene>
<dbReference type="SUPFAM" id="SSF52540">
    <property type="entry name" value="P-loop containing nucleoside triphosphate hydrolases"/>
    <property type="match status" value="1"/>
</dbReference>
<dbReference type="InterPro" id="IPR051677">
    <property type="entry name" value="AfsR-DnrI-RedD_regulator"/>
</dbReference>
<evidence type="ECO:0000259" key="8">
    <source>
        <dbReference type="PROSITE" id="PS51755"/>
    </source>
</evidence>
<name>A0ABW1G777_9ACTN</name>
<dbReference type="Gene3D" id="1.10.10.10">
    <property type="entry name" value="Winged helix-like DNA-binding domain superfamily/Winged helix DNA-binding domain"/>
    <property type="match status" value="1"/>
</dbReference>
<evidence type="ECO:0000256" key="2">
    <source>
        <dbReference type="ARBA" id="ARBA00023012"/>
    </source>
</evidence>
<feature type="domain" description="OmpR/PhoB-type" evidence="8">
    <location>
        <begin position="1"/>
        <end position="100"/>
    </location>
</feature>
<dbReference type="Pfam" id="PF03704">
    <property type="entry name" value="BTAD"/>
    <property type="match status" value="1"/>
</dbReference>
<organism evidence="9 10">
    <name type="scientific">Streptacidiphilus monticola</name>
    <dbReference type="NCBI Taxonomy" id="2161674"/>
    <lineage>
        <taxon>Bacteria</taxon>
        <taxon>Bacillati</taxon>
        <taxon>Actinomycetota</taxon>
        <taxon>Actinomycetes</taxon>
        <taxon>Kitasatosporales</taxon>
        <taxon>Streptomycetaceae</taxon>
        <taxon>Streptacidiphilus</taxon>
    </lineage>
</organism>
<evidence type="ECO:0000256" key="4">
    <source>
        <dbReference type="ARBA" id="ARBA00023125"/>
    </source>
</evidence>
<evidence type="ECO:0000256" key="6">
    <source>
        <dbReference type="PROSITE-ProRule" id="PRU01091"/>
    </source>
</evidence>
<dbReference type="InterPro" id="IPR036388">
    <property type="entry name" value="WH-like_DNA-bd_sf"/>
</dbReference>
<dbReference type="Pfam" id="PF00931">
    <property type="entry name" value="NB-ARC"/>
    <property type="match status" value="1"/>
</dbReference>
<reference evidence="10" key="1">
    <citation type="journal article" date="2019" name="Int. J. Syst. Evol. Microbiol.">
        <title>The Global Catalogue of Microorganisms (GCM) 10K type strain sequencing project: providing services to taxonomists for standard genome sequencing and annotation.</title>
        <authorList>
            <consortium name="The Broad Institute Genomics Platform"/>
            <consortium name="The Broad Institute Genome Sequencing Center for Infectious Disease"/>
            <person name="Wu L."/>
            <person name="Ma J."/>
        </authorList>
    </citation>
    <scope>NUCLEOTIDE SEQUENCE [LARGE SCALE GENOMIC DNA]</scope>
    <source>
        <strain evidence="10">JCM 4816</strain>
    </source>
</reference>
<dbReference type="PANTHER" id="PTHR35807">
    <property type="entry name" value="TRANSCRIPTIONAL REGULATOR REDD-RELATED"/>
    <property type="match status" value="1"/>
</dbReference>
<dbReference type="Pfam" id="PF00486">
    <property type="entry name" value="Trans_reg_C"/>
    <property type="match status" value="1"/>
</dbReference>
<feature type="region of interest" description="Disordered" evidence="7">
    <location>
        <begin position="250"/>
        <end position="274"/>
    </location>
</feature>
<dbReference type="InterPro" id="IPR011990">
    <property type="entry name" value="TPR-like_helical_dom_sf"/>
</dbReference>
<dbReference type="InterPro" id="IPR005158">
    <property type="entry name" value="BTAD"/>
</dbReference>
<dbReference type="RefSeq" id="WP_380585186.1">
    <property type="nucleotide sequence ID" value="NZ_JBHSQJ010000082.1"/>
</dbReference>
<keyword evidence="5" id="KW-0804">Transcription</keyword>
<dbReference type="SMART" id="SM00862">
    <property type="entry name" value="Trans_reg_C"/>
    <property type="match status" value="1"/>
</dbReference>
<dbReference type="PROSITE" id="PS51755">
    <property type="entry name" value="OMPR_PHOB"/>
    <property type="match status" value="1"/>
</dbReference>
<keyword evidence="10" id="KW-1185">Reference proteome</keyword>
<evidence type="ECO:0000313" key="10">
    <source>
        <dbReference type="Proteomes" id="UP001596174"/>
    </source>
</evidence>
<dbReference type="Gene3D" id="3.40.50.300">
    <property type="entry name" value="P-loop containing nucleotide triphosphate hydrolases"/>
    <property type="match status" value="1"/>
</dbReference>
<comment type="caution">
    <text evidence="9">The sequence shown here is derived from an EMBL/GenBank/DDBJ whole genome shotgun (WGS) entry which is preliminary data.</text>
</comment>